<dbReference type="OMA" id="SEYEQMA"/>
<reference evidence="11" key="1">
    <citation type="submission" date="2017-02" db="UniProtKB">
        <authorList>
            <consortium name="WormBaseParasite"/>
        </authorList>
    </citation>
    <scope>IDENTIFICATION</scope>
</reference>
<evidence type="ECO:0000313" key="11">
    <source>
        <dbReference type="WBParaSite" id="TCLT_0000265101-mRNA-1"/>
    </source>
</evidence>
<feature type="domain" description="BHLH" evidence="8">
    <location>
        <begin position="17"/>
        <end position="71"/>
    </location>
</feature>
<evidence type="ECO:0000313" key="9">
    <source>
        <dbReference type="EMBL" id="VDM98732.1"/>
    </source>
</evidence>
<dbReference type="PANTHER" id="PTHR15741">
    <property type="entry name" value="BASIC HELIX-LOOP-HELIX ZIP TRANSCRIPTION FACTOR"/>
    <property type="match status" value="1"/>
</dbReference>
<dbReference type="SUPFAM" id="SSF47459">
    <property type="entry name" value="HLH, helix-loop-helix DNA-binding domain"/>
    <property type="match status" value="1"/>
</dbReference>
<dbReference type="GO" id="GO:0046983">
    <property type="term" value="F:protein dimerization activity"/>
    <property type="evidence" value="ECO:0007669"/>
    <property type="project" value="InterPro"/>
</dbReference>
<evidence type="ECO:0000256" key="5">
    <source>
        <dbReference type="ARBA" id="ARBA00023242"/>
    </source>
</evidence>
<sequence>MPSNSSPEIPGGFSHDSKSTTHLRCERQRREAINNGYQELKELLPSSFATVGCKTTNAAILFRAADYLNQLKMKEENVNELISQLSAQISALELIAEQYETMAESSSTANASSVQTFLDSCFASFRRQVDVSSLQSVTQTLLPWVEILNYDVGYKNTSGLKFQ</sequence>
<evidence type="ECO:0000256" key="1">
    <source>
        <dbReference type="ARBA" id="ARBA00004123"/>
    </source>
</evidence>
<keyword evidence="6" id="KW-0175">Coiled coil</keyword>
<dbReference type="InterPro" id="IPR052207">
    <property type="entry name" value="Max-like/E-box_TFs"/>
</dbReference>
<dbReference type="OrthoDB" id="5778525at2759"/>
<dbReference type="PANTHER" id="PTHR15741:SF25">
    <property type="entry name" value="MAX-LIKE PROTEIN X"/>
    <property type="match status" value="1"/>
</dbReference>
<evidence type="ECO:0000259" key="8">
    <source>
        <dbReference type="PROSITE" id="PS50888"/>
    </source>
</evidence>
<protein>
    <submittedName>
        <fullName evidence="11">BHLH domain-containing protein</fullName>
    </submittedName>
</protein>
<dbReference type="Pfam" id="PF00010">
    <property type="entry name" value="HLH"/>
    <property type="match status" value="1"/>
</dbReference>
<organism evidence="11">
    <name type="scientific">Thelazia callipaeda</name>
    <name type="common">Oriental eyeworm</name>
    <name type="synonym">Parasitic nematode</name>
    <dbReference type="NCBI Taxonomy" id="103827"/>
    <lineage>
        <taxon>Eukaryota</taxon>
        <taxon>Metazoa</taxon>
        <taxon>Ecdysozoa</taxon>
        <taxon>Nematoda</taxon>
        <taxon>Chromadorea</taxon>
        <taxon>Rhabditida</taxon>
        <taxon>Spirurina</taxon>
        <taxon>Spiruromorpha</taxon>
        <taxon>Thelazioidea</taxon>
        <taxon>Thelaziidae</taxon>
        <taxon>Thelazia</taxon>
    </lineage>
</organism>
<evidence type="ECO:0000313" key="10">
    <source>
        <dbReference type="Proteomes" id="UP000276776"/>
    </source>
</evidence>
<dbReference type="EMBL" id="UYYF01000610">
    <property type="protein sequence ID" value="VDM98732.1"/>
    <property type="molecule type" value="Genomic_DNA"/>
</dbReference>
<dbReference type="PROSITE" id="PS50888">
    <property type="entry name" value="BHLH"/>
    <property type="match status" value="1"/>
</dbReference>
<dbReference type="STRING" id="103827.A0A0N5CR01"/>
<dbReference type="GO" id="GO:0000978">
    <property type="term" value="F:RNA polymerase II cis-regulatory region sequence-specific DNA binding"/>
    <property type="evidence" value="ECO:0007669"/>
    <property type="project" value="TreeGrafter"/>
</dbReference>
<dbReference type="SMART" id="SM00353">
    <property type="entry name" value="HLH"/>
    <property type="match status" value="1"/>
</dbReference>
<reference evidence="9 10" key="2">
    <citation type="submission" date="2018-11" db="EMBL/GenBank/DDBJ databases">
        <authorList>
            <consortium name="Pathogen Informatics"/>
        </authorList>
    </citation>
    <scope>NUCLEOTIDE SEQUENCE [LARGE SCALE GENOMIC DNA]</scope>
</reference>
<keyword evidence="5" id="KW-0539">Nucleus</keyword>
<keyword evidence="10" id="KW-1185">Reference proteome</keyword>
<gene>
    <name evidence="9" type="ORF">TCLT_LOCUS2652</name>
</gene>
<accession>A0A0N5CR01</accession>
<feature type="coiled-coil region" evidence="6">
    <location>
        <begin position="64"/>
        <end position="102"/>
    </location>
</feature>
<keyword evidence="3" id="KW-0238">DNA-binding</keyword>
<evidence type="ECO:0000256" key="7">
    <source>
        <dbReference type="SAM" id="MobiDB-lite"/>
    </source>
</evidence>
<keyword evidence="4" id="KW-0804">Transcription</keyword>
<evidence type="ECO:0000256" key="3">
    <source>
        <dbReference type="ARBA" id="ARBA00023125"/>
    </source>
</evidence>
<dbReference type="GO" id="GO:0000981">
    <property type="term" value="F:DNA-binding transcription factor activity, RNA polymerase II-specific"/>
    <property type="evidence" value="ECO:0007669"/>
    <property type="project" value="TreeGrafter"/>
</dbReference>
<evidence type="ECO:0000256" key="4">
    <source>
        <dbReference type="ARBA" id="ARBA00023163"/>
    </source>
</evidence>
<dbReference type="Gene3D" id="4.10.280.10">
    <property type="entry name" value="Helix-loop-helix DNA-binding domain"/>
    <property type="match status" value="1"/>
</dbReference>
<dbReference type="WBParaSite" id="TCLT_0000265101-mRNA-1">
    <property type="protein sequence ID" value="TCLT_0000265101-mRNA-1"/>
    <property type="gene ID" value="TCLT_0000265101"/>
</dbReference>
<evidence type="ECO:0000256" key="2">
    <source>
        <dbReference type="ARBA" id="ARBA00023015"/>
    </source>
</evidence>
<dbReference type="InterPro" id="IPR036638">
    <property type="entry name" value="HLH_DNA-bd_sf"/>
</dbReference>
<comment type="subcellular location">
    <subcellularLocation>
        <location evidence="1">Nucleus</location>
    </subcellularLocation>
</comment>
<name>A0A0N5CR01_THECL</name>
<evidence type="ECO:0000256" key="6">
    <source>
        <dbReference type="SAM" id="Coils"/>
    </source>
</evidence>
<proteinExistence type="predicted"/>
<feature type="region of interest" description="Disordered" evidence="7">
    <location>
        <begin position="1"/>
        <end position="23"/>
    </location>
</feature>
<dbReference type="GO" id="GO:0005634">
    <property type="term" value="C:nucleus"/>
    <property type="evidence" value="ECO:0007669"/>
    <property type="project" value="UniProtKB-SubCell"/>
</dbReference>
<keyword evidence="2" id="KW-0805">Transcription regulation</keyword>
<dbReference type="InterPro" id="IPR011598">
    <property type="entry name" value="bHLH_dom"/>
</dbReference>
<dbReference type="Proteomes" id="UP000276776">
    <property type="component" value="Unassembled WGS sequence"/>
</dbReference>
<dbReference type="AlphaFoldDB" id="A0A0N5CR01"/>